<evidence type="ECO:0000313" key="3">
    <source>
        <dbReference type="Proteomes" id="UP001341840"/>
    </source>
</evidence>
<proteinExistence type="predicted"/>
<keyword evidence="3" id="KW-1185">Reference proteome</keyword>
<protein>
    <submittedName>
        <fullName evidence="2">Uncharacterized protein</fullName>
    </submittedName>
</protein>
<evidence type="ECO:0000256" key="1">
    <source>
        <dbReference type="SAM" id="MobiDB-lite"/>
    </source>
</evidence>
<reference evidence="2 3" key="1">
    <citation type="journal article" date="2023" name="Plants (Basel)">
        <title>Bridging the Gap: Combining Genomics and Transcriptomics Approaches to Understand Stylosanthes scabra, an Orphan Legume from the Brazilian Caatinga.</title>
        <authorList>
            <person name="Ferreira-Neto J.R.C."/>
            <person name="da Silva M.D."/>
            <person name="Binneck E."/>
            <person name="de Melo N.F."/>
            <person name="da Silva R.H."/>
            <person name="de Melo A.L.T.M."/>
            <person name="Pandolfi V."/>
            <person name="Bustamante F.O."/>
            <person name="Brasileiro-Vidal A.C."/>
            <person name="Benko-Iseppon A.M."/>
        </authorList>
    </citation>
    <scope>NUCLEOTIDE SEQUENCE [LARGE SCALE GENOMIC DNA]</scope>
    <source>
        <tissue evidence="2">Leaves</tissue>
    </source>
</reference>
<feature type="compositionally biased region" description="Low complexity" evidence="1">
    <location>
        <begin position="47"/>
        <end position="65"/>
    </location>
</feature>
<feature type="region of interest" description="Disordered" evidence="1">
    <location>
        <begin position="31"/>
        <end position="146"/>
    </location>
</feature>
<feature type="compositionally biased region" description="Basic and acidic residues" evidence="1">
    <location>
        <begin position="137"/>
        <end position="146"/>
    </location>
</feature>
<feature type="compositionally biased region" description="Acidic residues" evidence="1">
    <location>
        <begin position="123"/>
        <end position="133"/>
    </location>
</feature>
<accession>A0ABU6VE74</accession>
<organism evidence="2 3">
    <name type="scientific">Stylosanthes scabra</name>
    <dbReference type="NCBI Taxonomy" id="79078"/>
    <lineage>
        <taxon>Eukaryota</taxon>
        <taxon>Viridiplantae</taxon>
        <taxon>Streptophyta</taxon>
        <taxon>Embryophyta</taxon>
        <taxon>Tracheophyta</taxon>
        <taxon>Spermatophyta</taxon>
        <taxon>Magnoliopsida</taxon>
        <taxon>eudicotyledons</taxon>
        <taxon>Gunneridae</taxon>
        <taxon>Pentapetalae</taxon>
        <taxon>rosids</taxon>
        <taxon>fabids</taxon>
        <taxon>Fabales</taxon>
        <taxon>Fabaceae</taxon>
        <taxon>Papilionoideae</taxon>
        <taxon>50 kb inversion clade</taxon>
        <taxon>dalbergioids sensu lato</taxon>
        <taxon>Dalbergieae</taxon>
        <taxon>Pterocarpus clade</taxon>
        <taxon>Stylosanthes</taxon>
    </lineage>
</organism>
<feature type="compositionally biased region" description="Acidic residues" evidence="1">
    <location>
        <begin position="95"/>
        <end position="106"/>
    </location>
</feature>
<sequence>MYVIHEIERYEDPFLECGYIDVGNGLIGGDNENANEGPAVNEGNSGGDAADGAADGIGLDGNNADRLADVEASNGNNADGVDDDLGTMGDRTEISAEDDSDDEEFVPSEGNIDSADDVQFTNSEDEYDDESGFEEQNAEKDVSRVENGKGVAHEAFSPPQFAIGVAVVVRASSDIVSLAAVRSRFYSRCRRLLLTPLFCKLTSTHESSPPLLTSFWVTPLFPRLHSVVPHRSFVTPCKIAARLEYNKKVWVSRYVIQSSVASFKKCGQSGKRLLYMSSKEM</sequence>
<evidence type="ECO:0000313" key="2">
    <source>
        <dbReference type="EMBL" id="MED6170735.1"/>
    </source>
</evidence>
<gene>
    <name evidence="2" type="ORF">PIB30_033901</name>
</gene>
<dbReference type="EMBL" id="JASCZI010151190">
    <property type="protein sequence ID" value="MED6170735.1"/>
    <property type="molecule type" value="Genomic_DNA"/>
</dbReference>
<comment type="caution">
    <text evidence="2">The sequence shown here is derived from an EMBL/GenBank/DDBJ whole genome shotgun (WGS) entry which is preliminary data.</text>
</comment>
<name>A0ABU6VE74_9FABA</name>
<dbReference type="Proteomes" id="UP001341840">
    <property type="component" value="Unassembled WGS sequence"/>
</dbReference>